<dbReference type="InterPro" id="IPR050148">
    <property type="entry name" value="Terpene_synthase-like"/>
</dbReference>
<feature type="domain" description="Terpene synthase N-terminal" evidence="4">
    <location>
        <begin position="168"/>
        <end position="279"/>
    </location>
</feature>
<dbReference type="PANTHER" id="PTHR31739">
    <property type="entry name" value="ENT-COPALYL DIPHOSPHATE SYNTHASE, CHLOROPLASTIC"/>
    <property type="match status" value="1"/>
</dbReference>
<keyword evidence="7" id="KW-1185">Reference proteome</keyword>
<proteinExistence type="predicted"/>
<evidence type="ECO:0000256" key="1">
    <source>
        <dbReference type="ARBA" id="ARBA00022723"/>
    </source>
</evidence>
<reference evidence="6 7" key="1">
    <citation type="journal article" date="2021" name="bioRxiv">
        <title>Chromosome-scale and haplotype-resolved genome assembly of a tetraploid potato cultivar.</title>
        <authorList>
            <person name="Sun H."/>
            <person name="Jiao W.-B."/>
            <person name="Krause K."/>
            <person name="Campoy J.A."/>
            <person name="Goel M."/>
            <person name="Folz-Donahue K."/>
            <person name="Kukat C."/>
            <person name="Huettel B."/>
            <person name="Schneeberger K."/>
        </authorList>
    </citation>
    <scope>NUCLEOTIDE SEQUENCE [LARGE SCALE GENOMIC DNA]</scope>
    <source>
        <strain evidence="6">SolTubOtavaFocal</strain>
        <tissue evidence="6">Leaves</tissue>
    </source>
</reference>
<dbReference type="PANTHER" id="PTHR31739:SF33">
    <property type="entry name" value="CIS-ABIENOL SYNTHASE, CHLOROPLASTIC"/>
    <property type="match status" value="1"/>
</dbReference>
<name>A0ABQ7U6N0_SOLTU</name>
<dbReference type="SUPFAM" id="SSF48576">
    <property type="entry name" value="Terpenoid synthases"/>
    <property type="match status" value="1"/>
</dbReference>
<evidence type="ECO:0000313" key="6">
    <source>
        <dbReference type="EMBL" id="KAH0742470.1"/>
    </source>
</evidence>
<keyword evidence="1" id="KW-0479">Metal-binding</keyword>
<dbReference type="SUPFAM" id="SSF48239">
    <property type="entry name" value="Terpenoid cyclases/Protein prenyltransferases"/>
    <property type="match status" value="2"/>
</dbReference>
<comment type="caution">
    <text evidence="6">The sequence shown here is derived from an EMBL/GenBank/DDBJ whole genome shotgun (WGS) entry which is preliminary data.</text>
</comment>
<dbReference type="InterPro" id="IPR036965">
    <property type="entry name" value="Terpene_synth_N_sf"/>
</dbReference>
<sequence>MNPQSIRNNLPISQTRDARERIRETFGKVELSPSSYDTAWVAMVPSKHSLNEPCFPQCLDWIIENQREDGSWGLNPSHPLLLKDSLSSTLACLLALRKWRVGDEQIKRGLAFIETIGWAVDNKDQISPLGFEIIFSTMINFAEKLNLNLPLDLDIIVNLVNCKRDSTIKRLWQQKNEEIFSNVTHCAMAFRLLRMSYYDVSSDELAEFVVEEHFFATSGKYSSHVEILELHKASQLAIDHEKDDILDKINNWTRTFLEQKLLNNGFIDRMSKKEVELALRKFYTTCDRAENRRYIKSYEENNFKILKAAYRSPNINNNDLLIFSIHDFDLCQAQHREELQQLKRWFEDCRLDQLGLSEQFIYTTYLMSIAVVSDPEFSDARLMYAKYIMLLTMVDDLFDGFASKDELLNIIELVERWDDYASVGYNSERVKVFFSVFYKSIEELATIAEIKQGRSVKNHLINLSI</sequence>
<dbReference type="InterPro" id="IPR005630">
    <property type="entry name" value="Terpene_synthase_metal-bd"/>
</dbReference>
<evidence type="ECO:0000256" key="2">
    <source>
        <dbReference type="ARBA" id="ARBA00022842"/>
    </source>
</evidence>
<dbReference type="InterPro" id="IPR001906">
    <property type="entry name" value="Terpene_synth_N"/>
</dbReference>
<keyword evidence="2" id="KW-0460">Magnesium</keyword>
<feature type="domain" description="Terpene synthase metal-binding" evidence="5">
    <location>
        <begin position="348"/>
        <end position="462"/>
    </location>
</feature>
<dbReference type="InterPro" id="IPR008949">
    <property type="entry name" value="Isoprenoid_synthase_dom_sf"/>
</dbReference>
<organism evidence="6 7">
    <name type="scientific">Solanum tuberosum</name>
    <name type="common">Potato</name>
    <dbReference type="NCBI Taxonomy" id="4113"/>
    <lineage>
        <taxon>Eukaryota</taxon>
        <taxon>Viridiplantae</taxon>
        <taxon>Streptophyta</taxon>
        <taxon>Embryophyta</taxon>
        <taxon>Tracheophyta</taxon>
        <taxon>Spermatophyta</taxon>
        <taxon>Magnoliopsida</taxon>
        <taxon>eudicotyledons</taxon>
        <taxon>Gunneridae</taxon>
        <taxon>Pentapetalae</taxon>
        <taxon>asterids</taxon>
        <taxon>lamiids</taxon>
        <taxon>Solanales</taxon>
        <taxon>Solanaceae</taxon>
        <taxon>Solanoideae</taxon>
        <taxon>Solaneae</taxon>
        <taxon>Solanum</taxon>
    </lineage>
</organism>
<keyword evidence="3" id="KW-0456">Lyase</keyword>
<dbReference type="Gene3D" id="1.50.10.130">
    <property type="entry name" value="Terpene synthase, N-terminal domain"/>
    <property type="match status" value="1"/>
</dbReference>
<evidence type="ECO:0000313" key="7">
    <source>
        <dbReference type="Proteomes" id="UP000826656"/>
    </source>
</evidence>
<gene>
    <name evidence="6" type="ORF">KY290_035513</name>
</gene>
<protein>
    <submittedName>
        <fullName evidence="6">Uncharacterized protein</fullName>
    </submittedName>
</protein>
<dbReference type="Gene3D" id="1.10.600.10">
    <property type="entry name" value="Farnesyl Diphosphate Synthase"/>
    <property type="match status" value="1"/>
</dbReference>
<evidence type="ECO:0000256" key="3">
    <source>
        <dbReference type="ARBA" id="ARBA00023239"/>
    </source>
</evidence>
<dbReference type="Pfam" id="PF03936">
    <property type="entry name" value="Terpene_synth_C"/>
    <property type="match status" value="1"/>
</dbReference>
<dbReference type="InterPro" id="IPR008930">
    <property type="entry name" value="Terpenoid_cyclase/PrenylTrfase"/>
</dbReference>
<evidence type="ECO:0000259" key="5">
    <source>
        <dbReference type="Pfam" id="PF03936"/>
    </source>
</evidence>
<accession>A0ABQ7U6N0</accession>
<evidence type="ECO:0000259" key="4">
    <source>
        <dbReference type="Pfam" id="PF01397"/>
    </source>
</evidence>
<dbReference type="Proteomes" id="UP000826656">
    <property type="component" value="Unassembled WGS sequence"/>
</dbReference>
<dbReference type="Pfam" id="PF01397">
    <property type="entry name" value="Terpene_synth"/>
    <property type="match status" value="1"/>
</dbReference>
<dbReference type="Gene3D" id="1.50.10.20">
    <property type="match status" value="1"/>
</dbReference>
<dbReference type="EMBL" id="JAIVGD010000026">
    <property type="protein sequence ID" value="KAH0742470.1"/>
    <property type="molecule type" value="Genomic_DNA"/>
</dbReference>